<dbReference type="PIRSF" id="PIRSF000303">
    <property type="entry name" value="Glutathion_perox"/>
    <property type="match status" value="1"/>
</dbReference>
<dbReference type="PROSITE" id="PS00460">
    <property type="entry name" value="GLUTATHIONE_PEROXID_1"/>
    <property type="match status" value="1"/>
</dbReference>
<dbReference type="Proteomes" id="UP000182409">
    <property type="component" value="Unassembled WGS sequence"/>
</dbReference>
<protein>
    <recommendedName>
        <fullName evidence="5">Glutathione peroxidase</fullName>
    </recommendedName>
</protein>
<dbReference type="GO" id="GO:0004601">
    <property type="term" value="F:peroxidase activity"/>
    <property type="evidence" value="ECO:0007669"/>
    <property type="project" value="UniProtKB-KW"/>
</dbReference>
<dbReference type="CDD" id="cd00340">
    <property type="entry name" value="GSH_Peroxidase"/>
    <property type="match status" value="1"/>
</dbReference>
<keyword evidence="2 5" id="KW-0575">Peroxidase</keyword>
<dbReference type="PRINTS" id="PR01011">
    <property type="entry name" value="GLUTPROXDASE"/>
</dbReference>
<dbReference type="SUPFAM" id="SSF52833">
    <property type="entry name" value="Thioredoxin-like"/>
    <property type="match status" value="1"/>
</dbReference>
<dbReference type="GO" id="GO:0034599">
    <property type="term" value="P:cellular response to oxidative stress"/>
    <property type="evidence" value="ECO:0007669"/>
    <property type="project" value="TreeGrafter"/>
</dbReference>
<evidence type="ECO:0000256" key="2">
    <source>
        <dbReference type="ARBA" id="ARBA00022559"/>
    </source>
</evidence>
<evidence type="ECO:0000256" key="1">
    <source>
        <dbReference type="ARBA" id="ARBA00006926"/>
    </source>
</evidence>
<proteinExistence type="inferred from homology"/>
<evidence type="ECO:0000313" key="8">
    <source>
        <dbReference type="Proteomes" id="UP000182409"/>
    </source>
</evidence>
<comment type="similarity">
    <text evidence="1 5">Belongs to the glutathione peroxidase family.</text>
</comment>
<accession>A0A1H4LJS5</accession>
<dbReference type="PROSITE" id="PS51355">
    <property type="entry name" value="GLUTATHIONE_PEROXID_3"/>
    <property type="match status" value="1"/>
</dbReference>
<organism evidence="7 8">
    <name type="scientific">Terriglobus roseus</name>
    <dbReference type="NCBI Taxonomy" id="392734"/>
    <lineage>
        <taxon>Bacteria</taxon>
        <taxon>Pseudomonadati</taxon>
        <taxon>Acidobacteriota</taxon>
        <taxon>Terriglobia</taxon>
        <taxon>Terriglobales</taxon>
        <taxon>Acidobacteriaceae</taxon>
        <taxon>Terriglobus</taxon>
    </lineage>
</organism>
<dbReference type="InterPro" id="IPR036249">
    <property type="entry name" value="Thioredoxin-like_sf"/>
</dbReference>
<dbReference type="Gene3D" id="3.40.30.10">
    <property type="entry name" value="Glutaredoxin"/>
    <property type="match status" value="1"/>
</dbReference>
<keyword evidence="3 5" id="KW-0560">Oxidoreductase</keyword>
<name>A0A1H4LJS5_9BACT</name>
<evidence type="ECO:0000256" key="5">
    <source>
        <dbReference type="RuleBase" id="RU000499"/>
    </source>
</evidence>
<dbReference type="RefSeq" id="WP_074653212.1">
    <property type="nucleotide sequence ID" value="NZ_FNSD01000001.1"/>
</dbReference>
<dbReference type="AlphaFoldDB" id="A0A1H4LJS5"/>
<dbReference type="PANTHER" id="PTHR11592:SF40">
    <property type="entry name" value="THIOREDOXIN_GLUTATHIONE PEROXIDASE BTUE"/>
    <property type="match status" value="1"/>
</dbReference>
<dbReference type="OrthoDB" id="9789406at2"/>
<dbReference type="EMBL" id="FNSD01000001">
    <property type="protein sequence ID" value="SEB70515.1"/>
    <property type="molecule type" value="Genomic_DNA"/>
</dbReference>
<dbReference type="Pfam" id="PF00255">
    <property type="entry name" value="GSHPx"/>
    <property type="match status" value="1"/>
</dbReference>
<evidence type="ECO:0000256" key="4">
    <source>
        <dbReference type="PIRSR" id="PIRSR000303-1"/>
    </source>
</evidence>
<evidence type="ECO:0000256" key="3">
    <source>
        <dbReference type="ARBA" id="ARBA00023002"/>
    </source>
</evidence>
<dbReference type="FunFam" id="3.40.30.10:FF:000010">
    <property type="entry name" value="Glutathione peroxidase"/>
    <property type="match status" value="1"/>
</dbReference>
<feature type="region of interest" description="Disordered" evidence="6">
    <location>
        <begin position="162"/>
        <end position="184"/>
    </location>
</feature>
<evidence type="ECO:0000313" key="7">
    <source>
        <dbReference type="EMBL" id="SEB70515.1"/>
    </source>
</evidence>
<dbReference type="PANTHER" id="PTHR11592">
    <property type="entry name" value="GLUTATHIONE PEROXIDASE"/>
    <property type="match status" value="1"/>
</dbReference>
<dbReference type="InterPro" id="IPR000889">
    <property type="entry name" value="Glutathione_peroxidase"/>
</dbReference>
<reference evidence="7 8" key="1">
    <citation type="submission" date="2016-10" db="EMBL/GenBank/DDBJ databases">
        <authorList>
            <person name="de Groot N.N."/>
        </authorList>
    </citation>
    <scope>NUCLEOTIDE SEQUENCE [LARGE SCALE GENOMIC DNA]</scope>
    <source>
        <strain evidence="7 8">AB35.6</strain>
    </source>
</reference>
<evidence type="ECO:0000256" key="6">
    <source>
        <dbReference type="SAM" id="MobiDB-lite"/>
    </source>
</evidence>
<sequence>MATDLYSIPVTKIDGSDASLGDYRGKVLLVVNVASKCGLTPQYDALEKTYARFHDAGFEVLGFPANDFGAQEPGSNEEIAQFCRGTFGASFPMYSKIPVTGPSKHPLYAALTEAIPESTGEGKAGFIEGLIRFGAKPNPEPEILWNFEKFLIGRDGKPVARFSPDTLPDAPQVTSAIEAELDKK</sequence>
<gene>
    <name evidence="7" type="ORF">SAMN05443244_1611</name>
</gene>
<feature type="active site" evidence="4">
    <location>
        <position position="37"/>
    </location>
</feature>
<dbReference type="InterPro" id="IPR029759">
    <property type="entry name" value="GPX_AS"/>
</dbReference>